<evidence type="ECO:0000256" key="2">
    <source>
        <dbReference type="ARBA" id="ARBA00022448"/>
    </source>
</evidence>
<dbReference type="PANTHER" id="PTHR30442:SF0">
    <property type="entry name" value="FE(3+) DICITRATE TRANSPORT PROTEIN FECA"/>
    <property type="match status" value="1"/>
</dbReference>
<gene>
    <name evidence="15" type="ORF">FZO89_06095</name>
</gene>
<evidence type="ECO:0000256" key="10">
    <source>
        <dbReference type="PROSITE-ProRule" id="PRU10144"/>
    </source>
</evidence>
<dbReference type="InterPro" id="IPR010917">
    <property type="entry name" value="TonB_rcpt_CS"/>
</dbReference>
<dbReference type="InterPro" id="IPR039426">
    <property type="entry name" value="TonB-dep_rcpt-like"/>
</dbReference>
<keyword evidence="6 11" id="KW-0798">TonB box</keyword>
<dbReference type="EMBL" id="VTFT01000001">
    <property type="protein sequence ID" value="TYT25854.1"/>
    <property type="molecule type" value="Genomic_DNA"/>
</dbReference>
<dbReference type="Gene3D" id="2.170.130.10">
    <property type="entry name" value="TonB-dependent receptor, plug domain"/>
    <property type="match status" value="1"/>
</dbReference>
<reference evidence="15 16" key="1">
    <citation type="submission" date="2019-08" db="EMBL/GenBank/DDBJ databases">
        <title>Luteimonas viscosus sp. nov., isolated from soil of a sunflower field.</title>
        <authorList>
            <person name="Jianli Z."/>
            <person name="Ying Z."/>
        </authorList>
    </citation>
    <scope>NUCLEOTIDE SEQUENCE [LARGE SCALE GENOMIC DNA]</scope>
    <source>
        <strain evidence="15 16">XBU10</strain>
    </source>
</reference>
<name>A0A5D4XP17_9GAMM</name>
<dbReference type="GO" id="GO:0033214">
    <property type="term" value="P:siderophore-iron import into cell"/>
    <property type="evidence" value="ECO:0007669"/>
    <property type="project" value="TreeGrafter"/>
</dbReference>
<evidence type="ECO:0000313" key="15">
    <source>
        <dbReference type="EMBL" id="TYT25854.1"/>
    </source>
</evidence>
<evidence type="ECO:0000313" key="16">
    <source>
        <dbReference type="Proteomes" id="UP000324973"/>
    </source>
</evidence>
<comment type="subcellular location">
    <subcellularLocation>
        <location evidence="1 9">Cell outer membrane</location>
        <topology evidence="1 9">Multi-pass membrane protein</topology>
    </subcellularLocation>
</comment>
<protein>
    <submittedName>
        <fullName evidence="15">TonB-dependent receptor</fullName>
    </submittedName>
</protein>
<feature type="domain" description="TonB-dependent receptor-like beta-barrel" evidence="13">
    <location>
        <begin position="262"/>
        <end position="719"/>
    </location>
</feature>
<dbReference type="InterPro" id="IPR037066">
    <property type="entry name" value="Plug_dom_sf"/>
</dbReference>
<dbReference type="GO" id="GO:0009279">
    <property type="term" value="C:cell outer membrane"/>
    <property type="evidence" value="ECO:0007669"/>
    <property type="project" value="UniProtKB-SubCell"/>
</dbReference>
<dbReference type="Gene3D" id="2.40.170.20">
    <property type="entry name" value="TonB-dependent receptor, beta-barrel domain"/>
    <property type="match status" value="1"/>
</dbReference>
<feature type="domain" description="TonB-dependent receptor plug" evidence="14">
    <location>
        <begin position="57"/>
        <end position="167"/>
    </location>
</feature>
<dbReference type="SUPFAM" id="SSF56935">
    <property type="entry name" value="Porins"/>
    <property type="match status" value="1"/>
</dbReference>
<keyword evidence="15" id="KW-0675">Receptor</keyword>
<accession>A0A5D4XP17</accession>
<dbReference type="PROSITE" id="PS52016">
    <property type="entry name" value="TONB_DEPENDENT_REC_3"/>
    <property type="match status" value="1"/>
</dbReference>
<evidence type="ECO:0000256" key="9">
    <source>
        <dbReference type="PROSITE-ProRule" id="PRU01360"/>
    </source>
</evidence>
<feature type="signal peptide" evidence="12">
    <location>
        <begin position="1"/>
        <end position="29"/>
    </location>
</feature>
<keyword evidence="2 9" id="KW-0813">Transport</keyword>
<evidence type="ECO:0000256" key="4">
    <source>
        <dbReference type="ARBA" id="ARBA00022692"/>
    </source>
</evidence>
<keyword evidence="3 9" id="KW-1134">Transmembrane beta strand</keyword>
<evidence type="ECO:0000256" key="12">
    <source>
        <dbReference type="SAM" id="SignalP"/>
    </source>
</evidence>
<proteinExistence type="inferred from homology"/>
<keyword evidence="8 9" id="KW-0998">Cell outer membrane</keyword>
<keyword evidence="5 12" id="KW-0732">Signal</keyword>
<dbReference type="Proteomes" id="UP000324973">
    <property type="component" value="Unassembled WGS sequence"/>
</dbReference>
<evidence type="ECO:0000256" key="7">
    <source>
        <dbReference type="ARBA" id="ARBA00023136"/>
    </source>
</evidence>
<sequence>MPGAGPHHPAPLAAALLSALAILASTAQAETSSAAEAEAARIKEVDAVRVIGHPEDPQSSTGSAYVLTPRELDKFERGNVNNVLRSVPGVYTREETGEGVFPRISIRASSSGRSDRISVLEDGVPAAMAPYANTSAYYFPNIGRMNSVEVLKGPEILLHGPHTTSGVVNLLSTPIPEDAAGSLKAEIASFDTRRLHAHYGATAGQWGFLLETYQSDGDGFHQIDRSDLGAGHDIDEYVGKLRWSSAPGATYSQQIDLKLAYGEETARVSYLGLTDADFREDPDRRYGLSELERMDRGRKSASLQHQIGFSESTWLTTTAYLVDTYRYYDRLNQINGIGLGGVTGIVNTGGTDADLVQGILDGTADTTHANGVRYGHNHQAFESRGLKVELEHAFATGNVQHTLIAGTRYHEDTTRNADKGRSNSYYQQVNGDLVYQGTDLVTPQRGDAEAWSAWVADRIQLGDWSLLPIVRHERIRTRANLATDATPAQIAARRANSIDKTTAGFGANYAVNAEWTLLAGVHQGFAPPGNGSAQGTRGEESTNVEGGVRYRNGRFGMDAIGFLTDYKNAMRTCLVANPCSGGVVDGSEQTGAKEVHGLELGLFAELYSTGAISVPLRLAYTWTDGEYTRDSDTGSVLDGDVIEYTPRQIGQVQLGVEGGGGWNAYAALSYSDGAYTSNTAGRAGVDDTYLRTESLFTVDLAATYPLSPTAEVYARIDNVLDERSITHRGADGARGNAPRGYAVGLRLDF</sequence>
<evidence type="ECO:0000256" key="3">
    <source>
        <dbReference type="ARBA" id="ARBA00022452"/>
    </source>
</evidence>
<dbReference type="RefSeq" id="WP_149102404.1">
    <property type="nucleotide sequence ID" value="NZ_VTFT01000001.1"/>
</dbReference>
<feature type="short sequence motif" description="TonB C-terminal box" evidence="10">
    <location>
        <begin position="732"/>
        <end position="749"/>
    </location>
</feature>
<dbReference type="InterPro" id="IPR036942">
    <property type="entry name" value="Beta-barrel_TonB_sf"/>
</dbReference>
<evidence type="ECO:0000256" key="11">
    <source>
        <dbReference type="RuleBase" id="RU003357"/>
    </source>
</evidence>
<dbReference type="InterPro" id="IPR012910">
    <property type="entry name" value="Plug_dom"/>
</dbReference>
<comment type="similarity">
    <text evidence="9 11">Belongs to the TonB-dependent receptor family.</text>
</comment>
<keyword evidence="4 9" id="KW-0812">Transmembrane</keyword>
<comment type="caution">
    <text evidence="15">The sequence shown here is derived from an EMBL/GenBank/DDBJ whole genome shotgun (WGS) entry which is preliminary data.</text>
</comment>
<evidence type="ECO:0000256" key="5">
    <source>
        <dbReference type="ARBA" id="ARBA00022729"/>
    </source>
</evidence>
<dbReference type="Pfam" id="PF07715">
    <property type="entry name" value="Plug"/>
    <property type="match status" value="1"/>
</dbReference>
<keyword evidence="16" id="KW-1185">Reference proteome</keyword>
<dbReference type="InterPro" id="IPR000531">
    <property type="entry name" value="Beta-barrel_TonB"/>
</dbReference>
<evidence type="ECO:0000259" key="13">
    <source>
        <dbReference type="Pfam" id="PF00593"/>
    </source>
</evidence>
<dbReference type="PANTHER" id="PTHR30442">
    <property type="entry name" value="IRON III DICITRATE TRANSPORT PROTEIN FECA"/>
    <property type="match status" value="1"/>
</dbReference>
<evidence type="ECO:0000256" key="8">
    <source>
        <dbReference type="ARBA" id="ARBA00023237"/>
    </source>
</evidence>
<dbReference type="PROSITE" id="PS01156">
    <property type="entry name" value="TONB_DEPENDENT_REC_2"/>
    <property type="match status" value="1"/>
</dbReference>
<dbReference type="OrthoDB" id="9760494at2"/>
<dbReference type="Pfam" id="PF00593">
    <property type="entry name" value="TonB_dep_Rec_b-barrel"/>
    <property type="match status" value="1"/>
</dbReference>
<feature type="chain" id="PRO_5023053985" evidence="12">
    <location>
        <begin position="30"/>
        <end position="749"/>
    </location>
</feature>
<evidence type="ECO:0000256" key="6">
    <source>
        <dbReference type="ARBA" id="ARBA00023077"/>
    </source>
</evidence>
<keyword evidence="7 9" id="KW-0472">Membrane</keyword>
<organism evidence="15 16">
    <name type="scientific">Luteimonas viscosa</name>
    <dbReference type="NCBI Taxonomy" id="1132694"/>
    <lineage>
        <taxon>Bacteria</taxon>
        <taxon>Pseudomonadati</taxon>
        <taxon>Pseudomonadota</taxon>
        <taxon>Gammaproteobacteria</taxon>
        <taxon>Lysobacterales</taxon>
        <taxon>Lysobacteraceae</taxon>
        <taxon>Luteimonas</taxon>
    </lineage>
</organism>
<dbReference type="AlphaFoldDB" id="A0A5D4XP17"/>
<evidence type="ECO:0000259" key="14">
    <source>
        <dbReference type="Pfam" id="PF07715"/>
    </source>
</evidence>
<evidence type="ECO:0000256" key="1">
    <source>
        <dbReference type="ARBA" id="ARBA00004571"/>
    </source>
</evidence>